<dbReference type="Pfam" id="PF00849">
    <property type="entry name" value="PseudoU_synth_2"/>
    <property type="match status" value="1"/>
</dbReference>
<dbReference type="PROSITE" id="PS01129">
    <property type="entry name" value="PSI_RLU"/>
    <property type="match status" value="1"/>
</dbReference>
<evidence type="ECO:0000256" key="5">
    <source>
        <dbReference type="RuleBase" id="RU362028"/>
    </source>
</evidence>
<proteinExistence type="inferred from homology"/>
<dbReference type="GO" id="GO:0003723">
    <property type="term" value="F:RNA binding"/>
    <property type="evidence" value="ECO:0007669"/>
    <property type="project" value="UniProtKB-KW"/>
</dbReference>
<gene>
    <name evidence="7" type="ORF">CH333_01420</name>
</gene>
<organism evidence="7 8">
    <name type="scientific">candidate division WOR-3 bacterium JGI_Cruoil_03_44_89</name>
    <dbReference type="NCBI Taxonomy" id="1973748"/>
    <lineage>
        <taxon>Bacteria</taxon>
        <taxon>Bacteria division WOR-3</taxon>
    </lineage>
</organism>
<comment type="catalytic activity">
    <reaction evidence="5">
        <text>a uridine in RNA = a pseudouridine in RNA</text>
        <dbReference type="Rhea" id="RHEA:48348"/>
        <dbReference type="Rhea" id="RHEA-COMP:12068"/>
        <dbReference type="Rhea" id="RHEA-COMP:12069"/>
        <dbReference type="ChEBI" id="CHEBI:65314"/>
        <dbReference type="ChEBI" id="CHEBI:65315"/>
    </reaction>
</comment>
<dbReference type="SUPFAM" id="SSF55120">
    <property type="entry name" value="Pseudouridine synthase"/>
    <property type="match status" value="1"/>
</dbReference>
<dbReference type="GO" id="GO:0120159">
    <property type="term" value="F:rRNA pseudouridine synthase activity"/>
    <property type="evidence" value="ECO:0007669"/>
    <property type="project" value="UniProtKB-ARBA"/>
</dbReference>
<sequence>MREITRILRPRKRERLDKYLKEAGISLSRNKLRELIENGNILVNGATVKPSHIVHKGEEIKVLYKKETPFFIKPQCISLDIVYEDEDLILINKSPGIVTHPAPGHLEGTLVNAIIYHCNLAGGTGKRPGVVHRLDKDTSGLIVFAKTEKAHLALSKQIETRKMKREYVALAWGDFELKKGVIDAPLGRYTLDRKKMAVTPLLSRSAKTHYEVIEKFGYITYISLSLETGRTHQIRVHLEHIGHPVVGDPAYGGRRRYPYVDIDSFKEIMSIIKRQALHARALTFRHPRSGREMKFEAPLPQDMQYLFSFLRHQKKN</sequence>
<accession>A0A235BYJ4</accession>
<dbReference type="PANTHER" id="PTHR21600">
    <property type="entry name" value="MITOCHONDRIAL RNA PSEUDOURIDINE SYNTHASE"/>
    <property type="match status" value="1"/>
</dbReference>
<dbReference type="CDD" id="cd00165">
    <property type="entry name" value="S4"/>
    <property type="match status" value="1"/>
</dbReference>
<evidence type="ECO:0000256" key="2">
    <source>
        <dbReference type="ARBA" id="ARBA00023235"/>
    </source>
</evidence>
<dbReference type="Proteomes" id="UP000215215">
    <property type="component" value="Unassembled WGS sequence"/>
</dbReference>
<keyword evidence="2 5" id="KW-0413">Isomerase</keyword>
<dbReference type="InterPro" id="IPR002942">
    <property type="entry name" value="S4_RNA-bd"/>
</dbReference>
<dbReference type="InterPro" id="IPR006145">
    <property type="entry name" value="PsdUridine_synth_RsuA/RluA"/>
</dbReference>
<comment type="similarity">
    <text evidence="1 5">Belongs to the pseudouridine synthase RluA family.</text>
</comment>
<evidence type="ECO:0000313" key="8">
    <source>
        <dbReference type="Proteomes" id="UP000215215"/>
    </source>
</evidence>
<reference evidence="7 8" key="1">
    <citation type="submission" date="2017-07" db="EMBL/GenBank/DDBJ databases">
        <title>Recovery of genomes from metagenomes via a dereplication, aggregation, and scoring strategy.</title>
        <authorList>
            <person name="Sieber C.M."/>
            <person name="Probst A.J."/>
            <person name="Sharrar A."/>
            <person name="Thomas B.C."/>
            <person name="Hess M."/>
            <person name="Tringe S.G."/>
            <person name="Banfield J.F."/>
        </authorList>
    </citation>
    <scope>NUCLEOTIDE SEQUENCE [LARGE SCALE GENOMIC DNA]</scope>
    <source>
        <strain evidence="7">JGI_Cruoil_03_44_89</strain>
    </source>
</reference>
<dbReference type="PANTHER" id="PTHR21600:SF44">
    <property type="entry name" value="RIBOSOMAL LARGE SUBUNIT PSEUDOURIDINE SYNTHASE D"/>
    <property type="match status" value="1"/>
</dbReference>
<dbReference type="InterPro" id="IPR006225">
    <property type="entry name" value="PsdUridine_synth_RluC/D"/>
</dbReference>
<evidence type="ECO:0000256" key="3">
    <source>
        <dbReference type="PIRSR" id="PIRSR606225-1"/>
    </source>
</evidence>
<feature type="active site" evidence="3">
    <location>
        <position position="135"/>
    </location>
</feature>
<feature type="domain" description="RNA-binding S4" evidence="6">
    <location>
        <begin position="14"/>
        <end position="73"/>
    </location>
</feature>
<dbReference type="EC" id="5.4.99.-" evidence="5"/>
<dbReference type="InterPro" id="IPR020103">
    <property type="entry name" value="PsdUridine_synth_cat_dom_sf"/>
</dbReference>
<dbReference type="Pfam" id="PF01479">
    <property type="entry name" value="S4"/>
    <property type="match status" value="1"/>
</dbReference>
<dbReference type="Gene3D" id="3.30.2350.10">
    <property type="entry name" value="Pseudouridine synthase"/>
    <property type="match status" value="1"/>
</dbReference>
<dbReference type="PROSITE" id="PS50889">
    <property type="entry name" value="S4"/>
    <property type="match status" value="1"/>
</dbReference>
<dbReference type="InterPro" id="IPR006224">
    <property type="entry name" value="PsdUridine_synth_RluA-like_CS"/>
</dbReference>
<evidence type="ECO:0000256" key="4">
    <source>
        <dbReference type="PROSITE-ProRule" id="PRU00182"/>
    </source>
</evidence>
<dbReference type="SUPFAM" id="SSF55174">
    <property type="entry name" value="Alpha-L RNA-binding motif"/>
    <property type="match status" value="1"/>
</dbReference>
<protein>
    <recommendedName>
        <fullName evidence="5">Pseudouridine synthase</fullName>
        <ecNumber evidence="5">5.4.99.-</ecNumber>
    </recommendedName>
</protein>
<dbReference type="InterPro" id="IPR036986">
    <property type="entry name" value="S4_RNA-bd_sf"/>
</dbReference>
<dbReference type="GO" id="GO:0000455">
    <property type="term" value="P:enzyme-directed rRNA pseudouridine synthesis"/>
    <property type="evidence" value="ECO:0007669"/>
    <property type="project" value="TreeGrafter"/>
</dbReference>
<keyword evidence="4" id="KW-0694">RNA-binding</keyword>
<evidence type="ECO:0000256" key="1">
    <source>
        <dbReference type="ARBA" id="ARBA00010876"/>
    </source>
</evidence>
<dbReference type="EMBL" id="NOZQ01000026">
    <property type="protein sequence ID" value="OYD17284.1"/>
    <property type="molecule type" value="Genomic_DNA"/>
</dbReference>
<evidence type="ECO:0000259" key="6">
    <source>
        <dbReference type="SMART" id="SM00363"/>
    </source>
</evidence>
<evidence type="ECO:0000313" key="7">
    <source>
        <dbReference type="EMBL" id="OYD17284.1"/>
    </source>
</evidence>
<dbReference type="CDD" id="cd02869">
    <property type="entry name" value="PseudoU_synth_RluA_like"/>
    <property type="match status" value="1"/>
</dbReference>
<dbReference type="Gene3D" id="3.10.290.10">
    <property type="entry name" value="RNA-binding S4 domain"/>
    <property type="match status" value="1"/>
</dbReference>
<dbReference type="AlphaFoldDB" id="A0A235BYJ4"/>
<comment type="caution">
    <text evidence="7">The sequence shown here is derived from an EMBL/GenBank/DDBJ whole genome shotgun (WGS) entry which is preliminary data.</text>
</comment>
<comment type="function">
    <text evidence="5">Responsible for synthesis of pseudouridine from uracil.</text>
</comment>
<dbReference type="InterPro" id="IPR050188">
    <property type="entry name" value="RluA_PseudoU_synthase"/>
</dbReference>
<name>A0A235BYJ4_UNCW3</name>
<dbReference type="NCBIfam" id="TIGR00005">
    <property type="entry name" value="rluA_subfam"/>
    <property type="match status" value="1"/>
</dbReference>
<dbReference type="SMART" id="SM00363">
    <property type="entry name" value="S4"/>
    <property type="match status" value="1"/>
</dbReference>